<keyword evidence="1" id="KW-0472">Membrane</keyword>
<keyword evidence="4" id="KW-1185">Reference proteome</keyword>
<dbReference type="EMBL" id="FOUJ01000001">
    <property type="protein sequence ID" value="SFM24058.1"/>
    <property type="molecule type" value="Genomic_DNA"/>
</dbReference>
<keyword evidence="1" id="KW-0812">Transmembrane</keyword>
<name>A0A1I4P8D1_9EURY</name>
<dbReference type="RefSeq" id="WP_143072246.1">
    <property type="nucleotide sequence ID" value="NZ_FOUJ01000001.1"/>
</dbReference>
<feature type="transmembrane region" description="Helical" evidence="1">
    <location>
        <begin position="95"/>
        <end position="113"/>
    </location>
</feature>
<dbReference type="Pfam" id="PF13240">
    <property type="entry name" value="Zn_Ribbon_1"/>
    <property type="match status" value="1"/>
</dbReference>
<reference evidence="4" key="1">
    <citation type="submission" date="2016-10" db="EMBL/GenBank/DDBJ databases">
        <authorList>
            <person name="Varghese N."/>
            <person name="Submissions S."/>
        </authorList>
    </citation>
    <scope>NUCLEOTIDE SEQUENCE [LARGE SCALE GENOMIC DNA]</scope>
    <source>
        <strain evidence="4">Mob M</strain>
    </source>
</reference>
<evidence type="ECO:0000259" key="2">
    <source>
        <dbReference type="Pfam" id="PF13240"/>
    </source>
</evidence>
<evidence type="ECO:0000256" key="1">
    <source>
        <dbReference type="SAM" id="Phobius"/>
    </source>
</evidence>
<protein>
    <submittedName>
        <fullName evidence="3">Zinc-ribbon domain-containing protein</fullName>
    </submittedName>
</protein>
<sequence length="130" mass="14603">MQKVIIMYCRQCGEKIPEGTAYCSSCGARSEEMIAYLAKASERSPEMHSDSTFVIVFIVGLVSLLFPPLFVLVFLGSVFLVYVDAQKIGSERPGLWALFVFLAWIIGMPWYILKRGDIRSRNKIADNKGT</sequence>
<accession>A0A1I4P8D1</accession>
<organism evidence="3 4">
    <name type="scientific">Methanolobus profundi</name>
    <dbReference type="NCBI Taxonomy" id="487685"/>
    <lineage>
        <taxon>Archaea</taxon>
        <taxon>Methanobacteriati</taxon>
        <taxon>Methanobacteriota</taxon>
        <taxon>Stenosarchaea group</taxon>
        <taxon>Methanomicrobia</taxon>
        <taxon>Methanosarcinales</taxon>
        <taxon>Methanosarcinaceae</taxon>
        <taxon>Methanolobus</taxon>
    </lineage>
</organism>
<gene>
    <name evidence="3" type="ORF">SAMN04488696_0507</name>
</gene>
<dbReference type="InterPro" id="IPR026870">
    <property type="entry name" value="Zinc_ribbon_dom"/>
</dbReference>
<dbReference type="AlphaFoldDB" id="A0A1I4P8D1"/>
<keyword evidence="1" id="KW-1133">Transmembrane helix</keyword>
<proteinExistence type="predicted"/>
<evidence type="ECO:0000313" key="3">
    <source>
        <dbReference type="EMBL" id="SFM24058.1"/>
    </source>
</evidence>
<evidence type="ECO:0000313" key="4">
    <source>
        <dbReference type="Proteomes" id="UP000198535"/>
    </source>
</evidence>
<feature type="domain" description="Zinc-ribbon" evidence="2">
    <location>
        <begin position="8"/>
        <end position="29"/>
    </location>
</feature>
<dbReference type="STRING" id="487685.SAMN04488696_0507"/>
<dbReference type="Proteomes" id="UP000198535">
    <property type="component" value="Unassembled WGS sequence"/>
</dbReference>
<feature type="transmembrane region" description="Helical" evidence="1">
    <location>
        <begin position="53"/>
        <end position="83"/>
    </location>
</feature>